<accession>A0A6I9Q1K7</accession>
<dbReference type="PANTHER" id="PTHR12751:SF19">
    <property type="entry name" value="PHOSPHATASE AND ACTIN REGULATOR"/>
    <property type="match status" value="1"/>
</dbReference>
<evidence type="ECO:0000313" key="7">
    <source>
        <dbReference type="Proteomes" id="UP000504611"/>
    </source>
</evidence>
<gene>
    <name evidence="8" type="primary">phactr3a</name>
</gene>
<comment type="similarity">
    <text evidence="1 5">Belongs to the phosphatase and actin regulator family.</text>
</comment>
<feature type="repeat" description="RPEL" evidence="4">
    <location>
        <begin position="441"/>
        <end position="466"/>
    </location>
</feature>
<dbReference type="GO" id="GO:0030036">
    <property type="term" value="P:actin cytoskeleton organization"/>
    <property type="evidence" value="ECO:0007669"/>
    <property type="project" value="TreeGrafter"/>
</dbReference>
<dbReference type="Pfam" id="PF02755">
    <property type="entry name" value="RPEL"/>
    <property type="match status" value="2"/>
</dbReference>
<sequence>MATSDGLDGCLNRGRSQSDPNILTEPGIDLAHGTVELVDQQRVLRGGCLVSGVHTPPIRRNSKLATLGRIFKPWKWRKKKNEKLKQSSTDVALSSNLLCHDPCSPPQGCCSDGAVRLGGFGGSLSSNLTVSSVEYLCPEEELPPPAVAPPQDCEQEEENVLLPDEEGGEELHPAGDLPEGLQDVGEQTEERTEEETPTGTSPPQVPPKPFHQLSPGDDSGPASLPTHLPNSYLPKEPPPRATESMVSMTLPLRGHLANSSGSPHIGNMMHPPMPPSCIMEELQRAFASKNRQERHVRKTKFSTRIPGDTGVHEGCEQASPPRLWCSDGRLSRSCSSENQRTLTFGGCVGGGRGSDWPKKEAEENKENMRLDQCFSNTSGLPNDLEEWNDSVISGTLPRRLRKELLAVKLRNRPSKQELEDRNIFPARSDQERQDIRQQIEMKLAKRLSQRPNVEELEGRNILKQRNDQTEQEERREIKQRLNRKLNQRPTVDELRDRKILIRFSDYVEVAKAQDYDRRADKPWTRLSAADKAAIRKELNEFKSTEMEVHASSKHLTRFHRP</sequence>
<dbReference type="PROSITE" id="PS51073">
    <property type="entry name" value="RPEL"/>
    <property type="match status" value="3"/>
</dbReference>
<evidence type="ECO:0000256" key="3">
    <source>
        <dbReference type="ARBA" id="ARBA00023203"/>
    </source>
</evidence>
<dbReference type="OrthoDB" id="5563016at2759"/>
<evidence type="ECO:0000256" key="1">
    <source>
        <dbReference type="ARBA" id="ARBA00009795"/>
    </source>
</evidence>
<feature type="region of interest" description="Disordered" evidence="6">
    <location>
        <begin position="449"/>
        <end position="475"/>
    </location>
</feature>
<protein>
    <recommendedName>
        <fullName evidence="5">Phosphatase and actin regulator</fullName>
    </recommendedName>
</protein>
<feature type="region of interest" description="Disordered" evidence="6">
    <location>
        <begin position="140"/>
        <end position="159"/>
    </location>
</feature>
<dbReference type="KEGG" id="ncc:104964371"/>
<evidence type="ECO:0000256" key="5">
    <source>
        <dbReference type="RuleBase" id="RU301113"/>
    </source>
</evidence>
<dbReference type="PANTHER" id="PTHR12751">
    <property type="entry name" value="PHOSPHATASE AND ACTIN REGULATOR PHACTR"/>
    <property type="match status" value="1"/>
</dbReference>
<dbReference type="Gene3D" id="6.10.140.2130">
    <property type="match status" value="3"/>
</dbReference>
<evidence type="ECO:0000256" key="2">
    <source>
        <dbReference type="ARBA" id="ARBA00022737"/>
    </source>
</evidence>
<feature type="repeat" description="RPEL" evidence="4">
    <location>
        <begin position="479"/>
        <end position="504"/>
    </location>
</feature>
<keyword evidence="3 5" id="KW-0009">Actin-binding</keyword>
<reference evidence="8" key="1">
    <citation type="submission" date="2025-08" db="UniProtKB">
        <authorList>
            <consortium name="RefSeq"/>
        </authorList>
    </citation>
    <scope>IDENTIFICATION</scope>
    <source>
        <tissue evidence="8">Muscle</tissue>
    </source>
</reference>
<dbReference type="RefSeq" id="XP_010791426.1">
    <property type="nucleotide sequence ID" value="XM_010793124.1"/>
</dbReference>
<dbReference type="SMART" id="SM00707">
    <property type="entry name" value="RPEL"/>
    <property type="match status" value="3"/>
</dbReference>
<feature type="repeat" description="RPEL" evidence="4">
    <location>
        <begin position="403"/>
        <end position="428"/>
    </location>
</feature>
<comment type="subunit">
    <text evidence="5">Binds PPP1CA and actin.</text>
</comment>
<dbReference type="GO" id="GO:0004864">
    <property type="term" value="F:protein phosphatase inhibitor activity"/>
    <property type="evidence" value="ECO:0007669"/>
    <property type="project" value="UniProtKB-UniRule"/>
</dbReference>
<dbReference type="CTD" id="556928"/>
<evidence type="ECO:0000256" key="4">
    <source>
        <dbReference type="PROSITE-ProRule" id="PRU00401"/>
    </source>
</evidence>
<evidence type="ECO:0000256" key="6">
    <source>
        <dbReference type="SAM" id="MobiDB-lite"/>
    </source>
</evidence>
<keyword evidence="2 5" id="KW-0677">Repeat</keyword>
<dbReference type="InterPro" id="IPR004018">
    <property type="entry name" value="RPEL_repeat"/>
</dbReference>
<feature type="compositionally biased region" description="Basic and acidic residues" evidence="6">
    <location>
        <begin position="452"/>
        <end position="475"/>
    </location>
</feature>
<name>A0A6I9Q1K7_9TELE</name>
<feature type="region of interest" description="Disordered" evidence="6">
    <location>
        <begin position="165"/>
        <end position="244"/>
    </location>
</feature>
<dbReference type="GO" id="GO:0003779">
    <property type="term" value="F:actin binding"/>
    <property type="evidence" value="ECO:0007669"/>
    <property type="project" value="UniProtKB-KW"/>
</dbReference>
<organism evidence="7 8">
    <name type="scientific">Notothenia coriiceps</name>
    <name type="common">black rockcod</name>
    <dbReference type="NCBI Taxonomy" id="8208"/>
    <lineage>
        <taxon>Eukaryota</taxon>
        <taxon>Metazoa</taxon>
        <taxon>Chordata</taxon>
        <taxon>Craniata</taxon>
        <taxon>Vertebrata</taxon>
        <taxon>Euteleostomi</taxon>
        <taxon>Actinopterygii</taxon>
        <taxon>Neopterygii</taxon>
        <taxon>Teleostei</taxon>
        <taxon>Neoteleostei</taxon>
        <taxon>Acanthomorphata</taxon>
        <taxon>Eupercaria</taxon>
        <taxon>Perciformes</taxon>
        <taxon>Notothenioidei</taxon>
        <taxon>Nototheniidae</taxon>
        <taxon>Notothenia</taxon>
    </lineage>
</organism>
<dbReference type="AlphaFoldDB" id="A0A6I9Q1K7"/>
<dbReference type="Proteomes" id="UP000504611">
    <property type="component" value="Unplaced"/>
</dbReference>
<keyword evidence="7" id="KW-1185">Reference proteome</keyword>
<evidence type="ECO:0000313" key="8">
    <source>
        <dbReference type="RefSeq" id="XP_010791426.1"/>
    </source>
</evidence>
<dbReference type="GeneID" id="104964371"/>
<feature type="region of interest" description="Disordered" evidence="6">
    <location>
        <begin position="1"/>
        <end position="22"/>
    </location>
</feature>
<proteinExistence type="inferred from homology"/>